<organism evidence="2 3">
    <name type="scientific">Thiothrix eikelboomii</name>
    <dbReference type="NCBI Taxonomy" id="92487"/>
    <lineage>
        <taxon>Bacteria</taxon>
        <taxon>Pseudomonadati</taxon>
        <taxon>Pseudomonadota</taxon>
        <taxon>Gammaproteobacteria</taxon>
        <taxon>Thiotrichales</taxon>
        <taxon>Thiotrichaceae</taxon>
        <taxon>Thiothrix</taxon>
    </lineage>
</organism>
<name>A0A1T4X9J9_9GAMM</name>
<evidence type="ECO:0000256" key="1">
    <source>
        <dbReference type="SAM" id="MobiDB-lite"/>
    </source>
</evidence>
<dbReference type="STRING" id="92487.SAMN02745130_02636"/>
<reference evidence="3" key="1">
    <citation type="submission" date="2017-02" db="EMBL/GenBank/DDBJ databases">
        <authorList>
            <person name="Varghese N."/>
            <person name="Submissions S."/>
        </authorList>
    </citation>
    <scope>NUCLEOTIDE SEQUENCE [LARGE SCALE GENOMIC DNA]</scope>
    <source>
        <strain evidence="3">ATCC 49788</strain>
    </source>
</reference>
<proteinExistence type="predicted"/>
<feature type="compositionally biased region" description="Basic and acidic residues" evidence="1">
    <location>
        <begin position="33"/>
        <end position="42"/>
    </location>
</feature>
<dbReference type="RefSeq" id="WP_078923094.1">
    <property type="nucleotide sequence ID" value="NZ_FUYB01000014.1"/>
</dbReference>
<dbReference type="EMBL" id="FUYB01000014">
    <property type="protein sequence ID" value="SKA85778.1"/>
    <property type="molecule type" value="Genomic_DNA"/>
</dbReference>
<feature type="region of interest" description="Disordered" evidence="1">
    <location>
        <begin position="1"/>
        <end position="42"/>
    </location>
</feature>
<dbReference type="Proteomes" id="UP000190460">
    <property type="component" value="Unassembled WGS sequence"/>
</dbReference>
<gene>
    <name evidence="2" type="ORF">SAMN02745130_02636</name>
</gene>
<keyword evidence="3" id="KW-1185">Reference proteome</keyword>
<evidence type="ECO:0000313" key="3">
    <source>
        <dbReference type="Proteomes" id="UP000190460"/>
    </source>
</evidence>
<feature type="compositionally biased region" description="Basic residues" evidence="1">
    <location>
        <begin position="1"/>
        <end position="10"/>
    </location>
</feature>
<dbReference type="OrthoDB" id="6198916at2"/>
<evidence type="ECO:0000313" key="2">
    <source>
        <dbReference type="EMBL" id="SKA85778.1"/>
    </source>
</evidence>
<protein>
    <submittedName>
        <fullName evidence="2">Uncharacterized protein</fullName>
    </submittedName>
</protein>
<accession>A0A1T4X9J9</accession>
<sequence length="62" mass="6707">MSKKKQRLKPPSRTNPIARAPILSKGGAHQKTRSAERQADKRQLRKLIAKVGADSGLADCAA</sequence>
<dbReference type="AlphaFoldDB" id="A0A1T4X9J9"/>